<feature type="transmembrane region" description="Helical" evidence="1">
    <location>
        <begin position="114"/>
        <end position="136"/>
    </location>
</feature>
<evidence type="ECO:0000313" key="2">
    <source>
        <dbReference type="EMBL" id="EXJ11771.1"/>
    </source>
</evidence>
<protein>
    <recommendedName>
        <fullName evidence="4">O-antigen polymerase</fullName>
    </recommendedName>
</protein>
<dbReference type="Proteomes" id="UP000019460">
    <property type="component" value="Unassembled WGS sequence"/>
</dbReference>
<dbReference type="AlphaFoldDB" id="W9V4A3"/>
<evidence type="ECO:0000256" key="1">
    <source>
        <dbReference type="SAM" id="Phobius"/>
    </source>
</evidence>
<feature type="transmembrane region" description="Helical" evidence="1">
    <location>
        <begin position="403"/>
        <end position="424"/>
    </location>
</feature>
<reference evidence="2 3" key="1">
    <citation type="submission" date="2012-11" db="EMBL/GenBank/DDBJ databases">
        <title>Genome assembly of Thiorhodococcus sp. AK35.</title>
        <authorList>
            <person name="Nupur N."/>
            <person name="Khatri I."/>
            <person name="Subramanian S."/>
            <person name="Pinnaka A."/>
        </authorList>
    </citation>
    <scope>NUCLEOTIDE SEQUENCE [LARGE SCALE GENOMIC DNA]</scope>
    <source>
        <strain evidence="2 3">AK35</strain>
    </source>
</reference>
<organism evidence="2 3">
    <name type="scientific">Imhoffiella purpurea</name>
    <dbReference type="NCBI Taxonomy" id="1249627"/>
    <lineage>
        <taxon>Bacteria</taxon>
        <taxon>Pseudomonadati</taxon>
        <taxon>Pseudomonadota</taxon>
        <taxon>Gammaproteobacteria</taxon>
        <taxon>Chromatiales</taxon>
        <taxon>Chromatiaceae</taxon>
        <taxon>Imhoffiella</taxon>
    </lineage>
</organism>
<feature type="transmembrane region" description="Helical" evidence="1">
    <location>
        <begin position="82"/>
        <end position="105"/>
    </location>
</feature>
<feature type="transmembrane region" description="Helical" evidence="1">
    <location>
        <begin position="349"/>
        <end position="369"/>
    </location>
</feature>
<sequence length="436" mass="48760">MTKLYFLLVLNLPLIAMVIRKYFYQHDSMLIFSDIVILITFLVLLVRSKLACCTLPIVYYFLLATFLSWVLIQQFISSTNIGILGVGLRATFMPIILLFVSGFFINKYKDSIQYLFLSASFWVVISSLMAWVQIYLGPDNPINSTWGHQGLGIGDYVDQNQEGIQGLFRPTSIYMHTGQFGQVIFLLVLFRWLAHASSAIRLSKPLYLLILFDLAVVIASGQRAAMLFLVGALGLMLFVYQRSKLKFLFNIMAIGLFAFSLFFLYSMLYPNYTDAVVARFLGGVYDIPKRLNGNLIYSMQGILDHYLLFGEGFGRYTFGAQRFGGSLVYDELKHYHLGESSLIRLSAEVGLIGALLGAVMIVTVIIRAIQVSRQRGADSRGVSAAFCMIWLSALLFWCNTADVFANSLPMFLGSGMAGGVLLLGKKRMAVPKISNS</sequence>
<feature type="transmembrane region" description="Helical" evidence="1">
    <location>
        <begin position="224"/>
        <end position="240"/>
    </location>
</feature>
<feature type="transmembrane region" description="Helical" evidence="1">
    <location>
        <begin position="29"/>
        <end position="46"/>
    </location>
</feature>
<dbReference type="OrthoDB" id="9831552at2"/>
<feature type="transmembrane region" description="Helical" evidence="1">
    <location>
        <begin position="381"/>
        <end position="397"/>
    </location>
</feature>
<comment type="caution">
    <text evidence="2">The sequence shown here is derived from an EMBL/GenBank/DDBJ whole genome shotgun (WGS) entry which is preliminary data.</text>
</comment>
<feature type="transmembrane region" description="Helical" evidence="1">
    <location>
        <begin position="173"/>
        <end position="190"/>
    </location>
</feature>
<proteinExistence type="predicted"/>
<evidence type="ECO:0008006" key="4">
    <source>
        <dbReference type="Google" id="ProtNLM"/>
    </source>
</evidence>
<dbReference type="RefSeq" id="WP_157726487.1">
    <property type="nucleotide sequence ID" value="NZ_AONC01000097.1"/>
</dbReference>
<feature type="transmembrane region" description="Helical" evidence="1">
    <location>
        <begin position="58"/>
        <end position="76"/>
    </location>
</feature>
<feature type="transmembrane region" description="Helical" evidence="1">
    <location>
        <begin position="5"/>
        <end position="23"/>
    </location>
</feature>
<feature type="transmembrane region" description="Helical" evidence="1">
    <location>
        <begin position="202"/>
        <end position="218"/>
    </location>
</feature>
<feature type="transmembrane region" description="Helical" evidence="1">
    <location>
        <begin position="247"/>
        <end position="268"/>
    </location>
</feature>
<dbReference type="EMBL" id="AONC01000097">
    <property type="protein sequence ID" value="EXJ11771.1"/>
    <property type="molecule type" value="Genomic_DNA"/>
</dbReference>
<gene>
    <name evidence="2" type="ORF">D779_4236</name>
</gene>
<evidence type="ECO:0000313" key="3">
    <source>
        <dbReference type="Proteomes" id="UP000019460"/>
    </source>
</evidence>
<keyword evidence="1" id="KW-0812">Transmembrane</keyword>
<accession>W9V4A3</accession>
<name>W9V4A3_9GAMM</name>
<keyword evidence="3" id="KW-1185">Reference proteome</keyword>
<keyword evidence="1" id="KW-1133">Transmembrane helix</keyword>
<keyword evidence="1" id="KW-0472">Membrane</keyword>